<dbReference type="EMBL" id="KV426033">
    <property type="protein sequence ID" value="KZV91156.1"/>
    <property type="molecule type" value="Genomic_DNA"/>
</dbReference>
<dbReference type="Pfam" id="PF12937">
    <property type="entry name" value="F-box-like"/>
    <property type="match status" value="1"/>
</dbReference>
<dbReference type="InterPro" id="IPR036047">
    <property type="entry name" value="F-box-like_dom_sf"/>
</dbReference>
<gene>
    <name evidence="2" type="ORF">EXIGLDRAFT_837284</name>
</gene>
<keyword evidence="3" id="KW-1185">Reference proteome</keyword>
<dbReference type="SUPFAM" id="SSF81383">
    <property type="entry name" value="F-box domain"/>
    <property type="match status" value="1"/>
</dbReference>
<dbReference type="Gene3D" id="3.80.10.10">
    <property type="entry name" value="Ribonuclease Inhibitor"/>
    <property type="match status" value="1"/>
</dbReference>
<protein>
    <recommendedName>
        <fullName evidence="1">F-box domain-containing protein</fullName>
    </recommendedName>
</protein>
<dbReference type="OrthoDB" id="3063971at2759"/>
<dbReference type="Proteomes" id="UP000077266">
    <property type="component" value="Unassembled WGS sequence"/>
</dbReference>
<dbReference type="STRING" id="1314781.A0A165GXZ0"/>
<dbReference type="InterPro" id="IPR001810">
    <property type="entry name" value="F-box_dom"/>
</dbReference>
<name>A0A165GXZ0_EXIGL</name>
<dbReference type="InParanoid" id="A0A165GXZ0"/>
<evidence type="ECO:0000313" key="3">
    <source>
        <dbReference type="Proteomes" id="UP000077266"/>
    </source>
</evidence>
<sequence length="474" mass="53289">MEEVASQGRFNDLPEDLLIKVFQHLAGESATRCRRSSGPMLSIVVVAQVSHSWRAAALGAPRAWSHIDLNFSDVSALPRRSLAYLDALLERSKAVPLHIRLYNYCPKHDPGRPGGNQASHYFRSYDWGACERAFHALLRHAHRWKTFALSCEASSHEARRALLRRFHVPMPQLQEFAVHLQNSDGFHTRGATAKDTPLLPSAPSVHTVDIDQGFLRYVVFPRSIQLSSLTLGGYRSKFVGDISAILAACPNLQRLRLDNKHSSFGGVLTFRDGPTVETINSRRIDTRNSRRIELPALTDIQVLNGASDALVAINGELVLHSLRSITVRPILWHGDTSAFLTTVCLQLCYLNVQLAHRRQQTLSISDIVRQFPYMEELIAENWTVEATDFGELAQRDVGRNLTRLSLPECAFSPQGDEEVVAAAALRLVRYKMNQQGRETAPFILELPHHATIPERLHTELEHLRGVTNDTQWDM</sequence>
<dbReference type="PANTHER" id="PTHR38926">
    <property type="entry name" value="F-BOX DOMAIN CONTAINING PROTEIN, EXPRESSED"/>
    <property type="match status" value="1"/>
</dbReference>
<dbReference type="AlphaFoldDB" id="A0A165GXZ0"/>
<accession>A0A165GXZ0</accession>
<proteinExistence type="predicted"/>
<evidence type="ECO:0000259" key="1">
    <source>
        <dbReference type="Pfam" id="PF12937"/>
    </source>
</evidence>
<dbReference type="Gene3D" id="1.20.1280.50">
    <property type="match status" value="1"/>
</dbReference>
<dbReference type="InterPro" id="IPR032675">
    <property type="entry name" value="LRR_dom_sf"/>
</dbReference>
<feature type="domain" description="F-box" evidence="1">
    <location>
        <begin position="10"/>
        <end position="69"/>
    </location>
</feature>
<dbReference type="SUPFAM" id="SSF52047">
    <property type="entry name" value="RNI-like"/>
    <property type="match status" value="1"/>
</dbReference>
<dbReference type="PANTHER" id="PTHR38926:SF5">
    <property type="entry name" value="F-BOX AND LEUCINE-RICH REPEAT PROTEIN 6"/>
    <property type="match status" value="1"/>
</dbReference>
<organism evidence="2 3">
    <name type="scientific">Exidia glandulosa HHB12029</name>
    <dbReference type="NCBI Taxonomy" id="1314781"/>
    <lineage>
        <taxon>Eukaryota</taxon>
        <taxon>Fungi</taxon>
        <taxon>Dikarya</taxon>
        <taxon>Basidiomycota</taxon>
        <taxon>Agaricomycotina</taxon>
        <taxon>Agaricomycetes</taxon>
        <taxon>Auriculariales</taxon>
        <taxon>Exidiaceae</taxon>
        <taxon>Exidia</taxon>
    </lineage>
</organism>
<reference evidence="2 3" key="1">
    <citation type="journal article" date="2016" name="Mol. Biol. Evol.">
        <title>Comparative Genomics of Early-Diverging Mushroom-Forming Fungi Provides Insights into the Origins of Lignocellulose Decay Capabilities.</title>
        <authorList>
            <person name="Nagy L.G."/>
            <person name="Riley R."/>
            <person name="Tritt A."/>
            <person name="Adam C."/>
            <person name="Daum C."/>
            <person name="Floudas D."/>
            <person name="Sun H."/>
            <person name="Yadav J.S."/>
            <person name="Pangilinan J."/>
            <person name="Larsson K.H."/>
            <person name="Matsuura K."/>
            <person name="Barry K."/>
            <person name="Labutti K."/>
            <person name="Kuo R."/>
            <person name="Ohm R.A."/>
            <person name="Bhattacharya S.S."/>
            <person name="Shirouzu T."/>
            <person name="Yoshinaga Y."/>
            <person name="Martin F.M."/>
            <person name="Grigoriev I.V."/>
            <person name="Hibbett D.S."/>
        </authorList>
    </citation>
    <scope>NUCLEOTIDE SEQUENCE [LARGE SCALE GENOMIC DNA]</scope>
    <source>
        <strain evidence="2 3">HHB12029</strain>
    </source>
</reference>
<evidence type="ECO:0000313" key="2">
    <source>
        <dbReference type="EMBL" id="KZV91156.1"/>
    </source>
</evidence>